<feature type="non-terminal residue" evidence="9">
    <location>
        <position position="418"/>
    </location>
</feature>
<comment type="caution">
    <text evidence="4">Lacks conserved residue(s) required for the propagation of feature annotation.</text>
</comment>
<dbReference type="SMART" id="SM00020">
    <property type="entry name" value="Tryp_SPc"/>
    <property type="match status" value="1"/>
</dbReference>
<evidence type="ECO:0000256" key="4">
    <source>
        <dbReference type="PROSITE-ProRule" id="PRU00059"/>
    </source>
</evidence>
<keyword evidence="5" id="KW-0720">Serine protease</keyword>
<proteinExistence type="predicted"/>
<dbReference type="InterPro" id="IPR018114">
    <property type="entry name" value="TRYPSIN_HIS"/>
</dbReference>
<feature type="domain" description="CUB" evidence="7">
    <location>
        <begin position="23"/>
        <end position="138"/>
    </location>
</feature>
<dbReference type="Pfam" id="PF00431">
    <property type="entry name" value="CUB"/>
    <property type="match status" value="1"/>
</dbReference>
<dbReference type="InterPro" id="IPR000859">
    <property type="entry name" value="CUB_dom"/>
</dbReference>
<dbReference type="PRINTS" id="PR00722">
    <property type="entry name" value="CHYMOTRYPSIN"/>
</dbReference>
<dbReference type="SUPFAM" id="SSF50494">
    <property type="entry name" value="Trypsin-like serine proteases"/>
    <property type="match status" value="1"/>
</dbReference>
<dbReference type="InterPro" id="IPR043504">
    <property type="entry name" value="Peptidase_S1_PA_chymotrypsin"/>
</dbReference>
<keyword evidence="3" id="KW-1015">Disulfide bond</keyword>
<comment type="caution">
    <text evidence="9">The sequence shown here is derived from an EMBL/GenBank/DDBJ whole genome shotgun (WGS) entry which is preliminary data.</text>
</comment>
<dbReference type="CDD" id="cd00041">
    <property type="entry name" value="CUB"/>
    <property type="match status" value="1"/>
</dbReference>
<protein>
    <submittedName>
        <fullName evidence="9">Uncharacterized protein</fullName>
    </submittedName>
</protein>
<evidence type="ECO:0000256" key="3">
    <source>
        <dbReference type="ARBA" id="ARBA00023157"/>
    </source>
</evidence>
<evidence type="ECO:0000256" key="6">
    <source>
        <dbReference type="SAM" id="SignalP"/>
    </source>
</evidence>
<dbReference type="InterPro" id="IPR001254">
    <property type="entry name" value="Trypsin_dom"/>
</dbReference>
<dbReference type="Gene3D" id="2.40.10.10">
    <property type="entry name" value="Trypsin-like serine proteases"/>
    <property type="match status" value="1"/>
</dbReference>
<accession>A0AAV2S5T5</accession>
<evidence type="ECO:0000313" key="10">
    <source>
        <dbReference type="Proteomes" id="UP001497623"/>
    </source>
</evidence>
<evidence type="ECO:0000256" key="1">
    <source>
        <dbReference type="ARBA" id="ARBA00004613"/>
    </source>
</evidence>
<dbReference type="PROSITE" id="PS01180">
    <property type="entry name" value="CUB"/>
    <property type="match status" value="1"/>
</dbReference>
<dbReference type="GO" id="GO:0004252">
    <property type="term" value="F:serine-type endopeptidase activity"/>
    <property type="evidence" value="ECO:0007669"/>
    <property type="project" value="InterPro"/>
</dbReference>
<evidence type="ECO:0000256" key="5">
    <source>
        <dbReference type="RuleBase" id="RU363034"/>
    </source>
</evidence>
<dbReference type="InterPro" id="IPR033116">
    <property type="entry name" value="TRYPSIN_SER"/>
</dbReference>
<feature type="signal peptide" evidence="6">
    <location>
        <begin position="1"/>
        <end position="22"/>
    </location>
</feature>
<dbReference type="PROSITE" id="PS50240">
    <property type="entry name" value="TRYPSIN_DOM"/>
    <property type="match status" value="1"/>
</dbReference>
<feature type="domain" description="Peptidase S1" evidence="8">
    <location>
        <begin position="177"/>
        <end position="412"/>
    </location>
</feature>
<keyword evidence="10" id="KW-1185">Reference proteome</keyword>
<dbReference type="PANTHER" id="PTHR24252:SF7">
    <property type="entry name" value="HYALIN"/>
    <property type="match status" value="1"/>
</dbReference>
<keyword evidence="5" id="KW-0378">Hydrolase</keyword>
<feature type="chain" id="PRO_5043741158" evidence="6">
    <location>
        <begin position="23"/>
        <end position="418"/>
    </location>
</feature>
<dbReference type="CDD" id="cd00190">
    <property type="entry name" value="Tryp_SPc"/>
    <property type="match status" value="1"/>
</dbReference>
<dbReference type="AlphaFoldDB" id="A0AAV2S5T5"/>
<dbReference type="Pfam" id="PF00089">
    <property type="entry name" value="Trypsin"/>
    <property type="match status" value="1"/>
</dbReference>
<comment type="subcellular location">
    <subcellularLocation>
        <location evidence="1">Secreted</location>
    </subcellularLocation>
</comment>
<dbReference type="SMART" id="SM00042">
    <property type="entry name" value="CUB"/>
    <property type="match status" value="1"/>
</dbReference>
<name>A0AAV2S5T5_MEGNR</name>
<keyword evidence="5" id="KW-0645">Protease</keyword>
<dbReference type="FunFam" id="2.40.10.10:FF:000038">
    <property type="entry name" value="Serine protease"/>
    <property type="match status" value="1"/>
</dbReference>
<sequence>MVSHIWAAVVVVLVLHLAATDACGATGTLEIGQSYTFTSPDWPSPYPGVSRCRWTVASPENSIINLDCQEFDVRTRRGSCLDRFYFSPSGDLTSGDYQIYCGTGILNVNTKTNVFDVYFRSNIFRNTAKGFQCVITVLGDMTTTATTTTTTTPTTTPTTATTTTTTCGENILQGSRIVGGTETMLHEWPWQVALRYRSSTGQQFCGGSLISPSWVLTAAHCVQDLTTSQIVVSIGDHDKTTGSDTSHTVHRYITQKIVHSDYNANTIINDISVIELSSPVQYSPGISPVCLPTSQRTQLFDGEGATVTGWGTTSFQGSSSDVLLEVTLPVISNPECASLYGFSIRGDQVCTYEEGKDSCQGDSGGPLVWLDDDGHYQQIGIVSYGIGCAARNRPGVYTRVTSFIDWIEQNTRSSFCSP</sequence>
<organism evidence="9 10">
    <name type="scientific">Meganyctiphanes norvegica</name>
    <name type="common">Northern krill</name>
    <name type="synonym">Thysanopoda norvegica</name>
    <dbReference type="NCBI Taxonomy" id="48144"/>
    <lineage>
        <taxon>Eukaryota</taxon>
        <taxon>Metazoa</taxon>
        <taxon>Ecdysozoa</taxon>
        <taxon>Arthropoda</taxon>
        <taxon>Crustacea</taxon>
        <taxon>Multicrustacea</taxon>
        <taxon>Malacostraca</taxon>
        <taxon>Eumalacostraca</taxon>
        <taxon>Eucarida</taxon>
        <taxon>Euphausiacea</taxon>
        <taxon>Euphausiidae</taxon>
        <taxon>Meganyctiphanes</taxon>
    </lineage>
</organism>
<dbReference type="GO" id="GO:0006508">
    <property type="term" value="P:proteolysis"/>
    <property type="evidence" value="ECO:0007669"/>
    <property type="project" value="UniProtKB-KW"/>
</dbReference>
<dbReference type="GO" id="GO:0005576">
    <property type="term" value="C:extracellular region"/>
    <property type="evidence" value="ECO:0007669"/>
    <property type="project" value="UniProtKB-SubCell"/>
</dbReference>
<gene>
    <name evidence="9" type="ORF">MNOR_LOCUS32129</name>
</gene>
<evidence type="ECO:0000259" key="7">
    <source>
        <dbReference type="PROSITE" id="PS01180"/>
    </source>
</evidence>
<evidence type="ECO:0000313" key="9">
    <source>
        <dbReference type="EMBL" id="CAL4158803.1"/>
    </source>
</evidence>
<dbReference type="PANTHER" id="PTHR24252">
    <property type="entry name" value="ACROSIN-RELATED"/>
    <property type="match status" value="1"/>
</dbReference>
<evidence type="ECO:0000256" key="2">
    <source>
        <dbReference type="ARBA" id="ARBA00022525"/>
    </source>
</evidence>
<reference evidence="9 10" key="1">
    <citation type="submission" date="2024-05" db="EMBL/GenBank/DDBJ databases">
        <authorList>
            <person name="Wallberg A."/>
        </authorList>
    </citation>
    <scope>NUCLEOTIDE SEQUENCE [LARGE SCALE GENOMIC DNA]</scope>
</reference>
<dbReference type="Proteomes" id="UP001497623">
    <property type="component" value="Unassembled WGS sequence"/>
</dbReference>
<dbReference type="EMBL" id="CAXKWB010042975">
    <property type="protein sequence ID" value="CAL4158803.1"/>
    <property type="molecule type" value="Genomic_DNA"/>
</dbReference>
<dbReference type="PROSITE" id="PS00134">
    <property type="entry name" value="TRYPSIN_HIS"/>
    <property type="match status" value="1"/>
</dbReference>
<keyword evidence="2" id="KW-0964">Secreted</keyword>
<dbReference type="SUPFAM" id="SSF49854">
    <property type="entry name" value="Spermadhesin, CUB domain"/>
    <property type="match status" value="1"/>
</dbReference>
<dbReference type="InterPro" id="IPR001314">
    <property type="entry name" value="Peptidase_S1A"/>
</dbReference>
<keyword evidence="6" id="KW-0732">Signal</keyword>
<dbReference type="InterPro" id="IPR035914">
    <property type="entry name" value="Sperma_CUB_dom_sf"/>
</dbReference>
<dbReference type="PROSITE" id="PS00135">
    <property type="entry name" value="TRYPSIN_SER"/>
    <property type="match status" value="1"/>
</dbReference>
<dbReference type="InterPro" id="IPR009003">
    <property type="entry name" value="Peptidase_S1_PA"/>
</dbReference>
<evidence type="ECO:0000259" key="8">
    <source>
        <dbReference type="PROSITE" id="PS50240"/>
    </source>
</evidence>
<dbReference type="Gene3D" id="2.60.120.290">
    <property type="entry name" value="Spermadhesin, CUB domain"/>
    <property type="match status" value="1"/>
</dbReference>